<keyword evidence="6 9" id="KW-0812">Transmembrane</keyword>
<comment type="caution">
    <text evidence="9">Lacks conserved residue(s) required for the propagation of feature annotation.</text>
</comment>
<dbReference type="Proteomes" id="UP000663829">
    <property type="component" value="Unassembled WGS sequence"/>
</dbReference>
<dbReference type="Proteomes" id="UP000681722">
    <property type="component" value="Unassembled WGS sequence"/>
</dbReference>
<organism evidence="10 12">
    <name type="scientific">Didymodactylos carnosus</name>
    <dbReference type="NCBI Taxonomy" id="1234261"/>
    <lineage>
        <taxon>Eukaryota</taxon>
        <taxon>Metazoa</taxon>
        <taxon>Spiralia</taxon>
        <taxon>Gnathifera</taxon>
        <taxon>Rotifera</taxon>
        <taxon>Eurotatoria</taxon>
        <taxon>Bdelloidea</taxon>
        <taxon>Philodinida</taxon>
        <taxon>Philodinidae</taxon>
        <taxon>Didymodactylos</taxon>
    </lineage>
</organism>
<evidence type="ECO:0000313" key="10">
    <source>
        <dbReference type="EMBL" id="CAF1371274.1"/>
    </source>
</evidence>
<evidence type="ECO:0000256" key="8">
    <source>
        <dbReference type="ARBA" id="ARBA00023136"/>
    </source>
</evidence>
<dbReference type="AlphaFoldDB" id="A0A815IUK4"/>
<comment type="subcellular location">
    <subcellularLocation>
        <location evidence="2 9">Cell membrane</location>
        <topology evidence="2 9">Multi-pass membrane protein</topology>
    </subcellularLocation>
</comment>
<proteinExistence type="inferred from homology"/>
<dbReference type="PANTHER" id="PTHR12929">
    <property type="entry name" value="SOLUTE CARRIER FAMILY 52"/>
    <property type="match status" value="1"/>
</dbReference>
<evidence type="ECO:0000256" key="5">
    <source>
        <dbReference type="ARBA" id="ARBA00022475"/>
    </source>
</evidence>
<dbReference type="EMBL" id="CAJOBC010075758">
    <property type="protein sequence ID" value="CAF4257891.1"/>
    <property type="molecule type" value="Genomic_DNA"/>
</dbReference>
<protein>
    <recommendedName>
        <fullName evidence="9">Riboflavin transporter</fullName>
    </recommendedName>
</protein>
<feature type="transmembrane region" description="Helical" evidence="9">
    <location>
        <begin position="71"/>
        <end position="94"/>
    </location>
</feature>
<dbReference type="EMBL" id="CAJNOQ010015929">
    <property type="protein sequence ID" value="CAF1371274.1"/>
    <property type="molecule type" value="Genomic_DNA"/>
</dbReference>
<dbReference type="GO" id="GO:0005886">
    <property type="term" value="C:plasma membrane"/>
    <property type="evidence" value="ECO:0007669"/>
    <property type="project" value="UniProtKB-SubCell"/>
</dbReference>
<dbReference type="OrthoDB" id="9995836at2759"/>
<keyword evidence="4 9" id="KW-0813">Transport</keyword>
<feature type="transmembrane region" description="Helical" evidence="9">
    <location>
        <begin position="40"/>
        <end position="59"/>
    </location>
</feature>
<comment type="function">
    <text evidence="9">Plasma membrane transporter mediating the uptake by cells of the water soluble vitamin B2/riboflavin that plays a key role in biochemical oxidation-reduction reactions of the carbohydrate, lipid, and amino acid metabolism.</text>
</comment>
<dbReference type="Pfam" id="PF06237">
    <property type="entry name" value="SLC52_ribofla_tr"/>
    <property type="match status" value="2"/>
</dbReference>
<evidence type="ECO:0000256" key="6">
    <source>
        <dbReference type="ARBA" id="ARBA00022692"/>
    </source>
</evidence>
<dbReference type="PANTHER" id="PTHR12929:SF10">
    <property type="entry name" value="RIBOFLAVIN TRANSPORTER"/>
    <property type="match status" value="1"/>
</dbReference>
<gene>
    <name evidence="10" type="ORF">GPM918_LOCUS31869</name>
    <name evidence="11" type="ORF">SRO942_LOCUS32524</name>
</gene>
<dbReference type="InterPro" id="IPR009357">
    <property type="entry name" value="Riboflavin_transptr"/>
</dbReference>
<keyword evidence="8 9" id="KW-0472">Membrane</keyword>
<comment type="similarity">
    <text evidence="3 9">Belongs to the riboflavin transporter family.</text>
</comment>
<keyword evidence="7 9" id="KW-1133">Transmembrane helix</keyword>
<feature type="transmembrane region" description="Helical" evidence="9">
    <location>
        <begin position="257"/>
        <end position="279"/>
    </location>
</feature>
<name>A0A815IUK4_9BILA</name>
<accession>A0A815IUK4</accession>
<evidence type="ECO:0000256" key="4">
    <source>
        <dbReference type="ARBA" id="ARBA00022448"/>
    </source>
</evidence>
<feature type="transmembrane region" description="Helical" evidence="9">
    <location>
        <begin position="170"/>
        <end position="193"/>
    </location>
</feature>
<sequence>MQPSQASLGTSVSYTGISAETPLIVATLPESWKLSVTLNFSSHLASISLIFIIIIRYFSKQSIHYEIPINVFILITAFLASTGLALCWSKTIMIDAFVNSLSKVTFMPFFYRYQSFYLIAHFVGDALSSLLPGLLALFQGVGYDKCIINSTTNSTTIVYFSSVRFTVSTYIAVLSSFTVLSLSAFSLLCLTNIGKLTYLNKSELSPLVNTKNSETSQQVQHQQFWLSTNGLYLIIIFFTNIFHAGLYIRQNSGHHGLFWYGVLSQLGSFFGSLIIYFLVSVLNIFQEGNACKQYSC</sequence>
<dbReference type="GO" id="GO:0032217">
    <property type="term" value="F:riboflavin transmembrane transporter activity"/>
    <property type="evidence" value="ECO:0007669"/>
    <property type="project" value="UniProtKB-UniRule"/>
</dbReference>
<keyword evidence="12" id="KW-1185">Reference proteome</keyword>
<evidence type="ECO:0000256" key="2">
    <source>
        <dbReference type="ARBA" id="ARBA00004651"/>
    </source>
</evidence>
<evidence type="ECO:0000256" key="3">
    <source>
        <dbReference type="ARBA" id="ARBA00006366"/>
    </source>
</evidence>
<evidence type="ECO:0000256" key="1">
    <source>
        <dbReference type="ARBA" id="ARBA00000215"/>
    </source>
</evidence>
<evidence type="ECO:0000256" key="9">
    <source>
        <dbReference type="RuleBase" id="RU368035"/>
    </source>
</evidence>
<evidence type="ECO:0000313" key="11">
    <source>
        <dbReference type="EMBL" id="CAF4257891.1"/>
    </source>
</evidence>
<keyword evidence="5 9" id="KW-1003">Cell membrane</keyword>
<comment type="caution">
    <text evidence="10">The sequence shown here is derived from an EMBL/GenBank/DDBJ whole genome shotgun (WGS) entry which is preliminary data.</text>
</comment>
<feature type="transmembrane region" description="Helical" evidence="9">
    <location>
        <begin position="114"/>
        <end position="138"/>
    </location>
</feature>
<evidence type="ECO:0000313" key="12">
    <source>
        <dbReference type="Proteomes" id="UP000663829"/>
    </source>
</evidence>
<evidence type="ECO:0000256" key="7">
    <source>
        <dbReference type="ARBA" id="ARBA00022989"/>
    </source>
</evidence>
<comment type="catalytic activity">
    <reaction evidence="1 9">
        <text>riboflavin(in) = riboflavin(out)</text>
        <dbReference type="Rhea" id="RHEA:35015"/>
        <dbReference type="ChEBI" id="CHEBI:57986"/>
    </reaction>
</comment>
<reference evidence="10" key="1">
    <citation type="submission" date="2021-02" db="EMBL/GenBank/DDBJ databases">
        <authorList>
            <person name="Nowell W R."/>
        </authorList>
    </citation>
    <scope>NUCLEOTIDE SEQUENCE</scope>
</reference>
<feature type="transmembrane region" description="Helical" evidence="9">
    <location>
        <begin position="230"/>
        <end position="248"/>
    </location>
</feature>